<dbReference type="Proteomes" id="UP000701680">
    <property type="component" value="Unassembled WGS sequence"/>
</dbReference>
<reference evidence="6 7" key="1">
    <citation type="journal article" date="2020" name="Cell Host Microbe">
        <title>Functional and Genomic Variation between Human-Derived Isolates of Lachnospiraceae Reveals Inter- and Intra-Species Diversity.</title>
        <authorList>
            <person name="Sorbara M.T."/>
            <person name="Littmann E.R."/>
            <person name="Fontana E."/>
            <person name="Moody T.U."/>
            <person name="Kohout C.E."/>
            <person name="Gjonbalaj M."/>
            <person name="Eaton V."/>
            <person name="Seok R."/>
            <person name="Leiner I.M."/>
            <person name="Pamer E.G."/>
        </authorList>
    </citation>
    <scope>NUCLEOTIDE SEQUENCE [LARGE SCALE GENOMIC DNA]</scope>
    <source>
        <strain evidence="5 6">MSK.17.11</strain>
        <strain evidence="4 7">MSK.17.38</strain>
    </source>
</reference>
<evidence type="ECO:0000313" key="6">
    <source>
        <dbReference type="Proteomes" id="UP000528555"/>
    </source>
</evidence>
<dbReference type="RefSeq" id="WP_173814305.1">
    <property type="nucleotide sequence ID" value="NZ_JAAITX010000001.1"/>
</dbReference>
<keyword evidence="2" id="KW-0560">Oxidoreductase</keyword>
<gene>
    <name evidence="5" type="ORF">G5A66_01895</name>
    <name evidence="4" type="ORF">G5A75_00915</name>
</gene>
<keyword evidence="1" id="KW-0285">Flavoprotein</keyword>
<sequence length="298" mass="31686">MYDIIIIGAGPAGISAGLYAVSRGKKTLVIEKHEVGGLIKKVSSVTHYSGLIEQETGATFAARLKKQAENAGVSIVQETVTEVSLTPTTKTVTTDTHTYEAPRIILACGTTPRRLGIPGELELSGKGVCQNATKDAPLCAGKHVYVVGGADGAIKEALYLAGFAKKLTILHFEEQLGCIAEFKEKLKKAENIEVCLSSRLHAIHGTDQIETLEIKNEIDSSITTIQDPGCQVFIYAGSTPNTELFTELSLEDGYIPTNERMETSISGVYAAGDIRMKQVRQAATAVSDGAVAAINASM</sequence>
<dbReference type="Gene3D" id="3.50.50.60">
    <property type="entry name" value="FAD/NAD(P)-binding domain"/>
    <property type="match status" value="2"/>
</dbReference>
<evidence type="ECO:0000259" key="3">
    <source>
        <dbReference type="Pfam" id="PF07992"/>
    </source>
</evidence>
<dbReference type="InterPro" id="IPR036188">
    <property type="entry name" value="FAD/NAD-bd_sf"/>
</dbReference>
<comment type="caution">
    <text evidence="5">The sequence shown here is derived from an EMBL/GenBank/DDBJ whole genome shotgun (WGS) entry which is preliminary data.</text>
</comment>
<dbReference type="Pfam" id="PF07992">
    <property type="entry name" value="Pyr_redox_2"/>
    <property type="match status" value="1"/>
</dbReference>
<feature type="domain" description="FAD/NAD(P)-binding" evidence="3">
    <location>
        <begin position="2"/>
        <end position="289"/>
    </location>
</feature>
<protein>
    <submittedName>
        <fullName evidence="5">FAD-dependent oxidoreductase</fullName>
    </submittedName>
</protein>
<dbReference type="PRINTS" id="PR00368">
    <property type="entry name" value="FADPNR"/>
</dbReference>
<evidence type="ECO:0000313" key="5">
    <source>
        <dbReference type="EMBL" id="NVH57420.1"/>
    </source>
</evidence>
<name>A0A850HFQ0_9FIRM</name>
<accession>A0A850HFQ0</accession>
<evidence type="ECO:0000256" key="2">
    <source>
        <dbReference type="ARBA" id="ARBA00023002"/>
    </source>
</evidence>
<evidence type="ECO:0000256" key="1">
    <source>
        <dbReference type="ARBA" id="ARBA00022630"/>
    </source>
</evidence>
<dbReference type="SUPFAM" id="SSF51905">
    <property type="entry name" value="FAD/NAD(P)-binding domain"/>
    <property type="match status" value="2"/>
</dbReference>
<proteinExistence type="predicted"/>
<dbReference type="Proteomes" id="UP000528555">
    <property type="component" value="Unassembled WGS sequence"/>
</dbReference>
<dbReference type="InterPro" id="IPR050097">
    <property type="entry name" value="Ferredoxin-NADP_redctase_2"/>
</dbReference>
<organism evidence="5 6">
    <name type="scientific">Dorea phocaeensis</name>
    <dbReference type="NCBI Taxonomy" id="2040291"/>
    <lineage>
        <taxon>Bacteria</taxon>
        <taxon>Bacillati</taxon>
        <taxon>Bacillota</taxon>
        <taxon>Clostridia</taxon>
        <taxon>Lachnospirales</taxon>
        <taxon>Lachnospiraceae</taxon>
        <taxon>Dorea</taxon>
    </lineage>
</organism>
<evidence type="ECO:0000313" key="4">
    <source>
        <dbReference type="EMBL" id="NSK13451.1"/>
    </source>
</evidence>
<dbReference type="PANTHER" id="PTHR48105">
    <property type="entry name" value="THIOREDOXIN REDUCTASE 1-RELATED-RELATED"/>
    <property type="match status" value="1"/>
</dbReference>
<keyword evidence="6" id="KW-1185">Reference proteome</keyword>
<dbReference type="AlphaFoldDB" id="A0A850HFQ0"/>
<dbReference type="PRINTS" id="PR00469">
    <property type="entry name" value="PNDRDTASEII"/>
</dbReference>
<dbReference type="EMBL" id="JAAITX010000001">
    <property type="protein sequence ID" value="NVH57420.1"/>
    <property type="molecule type" value="Genomic_DNA"/>
</dbReference>
<dbReference type="EMBL" id="JAAIUO010000001">
    <property type="protein sequence ID" value="NSK13451.1"/>
    <property type="molecule type" value="Genomic_DNA"/>
</dbReference>
<reference evidence="5" key="2">
    <citation type="submission" date="2020-02" db="EMBL/GenBank/DDBJ databases">
        <authorList>
            <person name="Littmann E."/>
            <person name="Sorbara M."/>
        </authorList>
    </citation>
    <scope>NUCLEOTIDE SEQUENCE</scope>
    <source>
        <strain evidence="5">MSK.17.11</strain>
        <strain evidence="4">MSK.17.38</strain>
    </source>
</reference>
<dbReference type="GO" id="GO:0016491">
    <property type="term" value="F:oxidoreductase activity"/>
    <property type="evidence" value="ECO:0007669"/>
    <property type="project" value="UniProtKB-KW"/>
</dbReference>
<evidence type="ECO:0000313" key="7">
    <source>
        <dbReference type="Proteomes" id="UP000701680"/>
    </source>
</evidence>
<dbReference type="InterPro" id="IPR023753">
    <property type="entry name" value="FAD/NAD-binding_dom"/>
</dbReference>